<dbReference type="InterPro" id="IPR026110">
    <property type="entry name" value="LY6G5C"/>
</dbReference>
<dbReference type="AlphaFoldDB" id="A0A643CAV0"/>
<dbReference type="InterPro" id="IPR016054">
    <property type="entry name" value="LY6_UPA_recep-like"/>
</dbReference>
<comment type="caution">
    <text evidence="12">The sequence shown here is derived from an EMBL/GenBank/DDBJ whole genome shotgun (WGS) entry which is preliminary data.</text>
</comment>
<evidence type="ECO:0000256" key="6">
    <source>
        <dbReference type="ARBA" id="ARBA00022729"/>
    </source>
</evidence>
<gene>
    <name evidence="12" type="ORF">E2I00_009830</name>
</gene>
<evidence type="ECO:0000256" key="9">
    <source>
        <dbReference type="SAM" id="MobiDB-lite"/>
    </source>
</evidence>
<accession>A0A643CAV0</accession>
<dbReference type="Proteomes" id="UP000437017">
    <property type="component" value="Unassembled WGS sequence"/>
</dbReference>
<evidence type="ECO:0000313" key="13">
    <source>
        <dbReference type="Proteomes" id="UP000437017"/>
    </source>
</evidence>
<evidence type="ECO:0000256" key="1">
    <source>
        <dbReference type="ARBA" id="ARBA00002009"/>
    </source>
</evidence>
<feature type="region of interest" description="Disordered" evidence="9">
    <location>
        <begin position="1"/>
        <end position="74"/>
    </location>
</feature>
<keyword evidence="10" id="KW-0812">Transmembrane</keyword>
<sequence>GRMPESRRRARPPQPPGRELSLGWGPPSRHPKISEVQPGAESEHTAPEPVGAGDQTHRPAAELRRGRKKGARNPGPPQALYMVLLIMLVVMSLAFGEFEHYDQEPLHQIHLNKYLSCYRCLLETKELGCLLGSDICLTPKGSSCMTLLIKNNSGSEIMVSDCRSKEQMSDCSYTHTSPVLGFWIFSRCCFRNFCNNPQNRIKYGP</sequence>
<evidence type="ECO:0000259" key="11">
    <source>
        <dbReference type="Pfam" id="PF00021"/>
    </source>
</evidence>
<dbReference type="PANTHER" id="PTHR14909:SF6">
    <property type="entry name" value="LYMPHOCYTE ANTIGEN 6 COMPLEX LOCUS PROTEIN G5C"/>
    <property type="match status" value="1"/>
</dbReference>
<evidence type="ECO:0000256" key="7">
    <source>
        <dbReference type="ARBA" id="ARBA00023157"/>
    </source>
</evidence>
<evidence type="ECO:0000256" key="5">
    <source>
        <dbReference type="ARBA" id="ARBA00022525"/>
    </source>
</evidence>
<keyword evidence="8" id="KW-0325">Glycoprotein</keyword>
<dbReference type="EMBL" id="SGJD01002062">
    <property type="protein sequence ID" value="KAB0396915.1"/>
    <property type="molecule type" value="Genomic_DNA"/>
</dbReference>
<dbReference type="GO" id="GO:0009897">
    <property type="term" value="C:external side of plasma membrane"/>
    <property type="evidence" value="ECO:0007669"/>
    <property type="project" value="TreeGrafter"/>
</dbReference>
<keyword evidence="5" id="KW-0964">Secreted</keyword>
<proteinExistence type="predicted"/>
<evidence type="ECO:0000256" key="4">
    <source>
        <dbReference type="ARBA" id="ARBA00015330"/>
    </source>
</evidence>
<feature type="domain" description="UPAR/Ly6" evidence="11">
    <location>
        <begin position="114"/>
        <end position="197"/>
    </location>
</feature>
<protein>
    <recommendedName>
        <fullName evidence="4">Lymphocyte antigen 6 complex locus protein G5c</fullName>
    </recommendedName>
</protein>
<keyword evidence="7" id="KW-1015">Disulfide bond</keyword>
<dbReference type="Pfam" id="PF00021">
    <property type="entry name" value="UPAR_LY6"/>
    <property type="match status" value="1"/>
</dbReference>
<reference evidence="12 13" key="1">
    <citation type="journal article" date="2019" name="PLoS ONE">
        <title>Genomic analyses reveal an absence of contemporary introgressive admixture between fin whales and blue whales, despite known hybrids.</title>
        <authorList>
            <person name="Westbury M.V."/>
            <person name="Petersen B."/>
            <person name="Lorenzen E.D."/>
        </authorList>
    </citation>
    <scope>NUCLEOTIDE SEQUENCE [LARGE SCALE GENOMIC DNA]</scope>
    <source>
        <strain evidence="12">FinWhale-01</strain>
    </source>
</reference>
<comment type="subunit">
    <text evidence="3">Forms oligomers.</text>
</comment>
<evidence type="ECO:0000256" key="2">
    <source>
        <dbReference type="ARBA" id="ARBA00004613"/>
    </source>
</evidence>
<keyword evidence="13" id="KW-1185">Reference proteome</keyword>
<keyword evidence="10" id="KW-0472">Membrane</keyword>
<evidence type="ECO:0000313" key="12">
    <source>
        <dbReference type="EMBL" id="KAB0396915.1"/>
    </source>
</evidence>
<keyword evidence="10" id="KW-1133">Transmembrane helix</keyword>
<feature type="compositionally biased region" description="Basic and acidic residues" evidence="9">
    <location>
        <begin position="55"/>
        <end position="64"/>
    </location>
</feature>
<evidence type="ECO:0000256" key="10">
    <source>
        <dbReference type="SAM" id="Phobius"/>
    </source>
</evidence>
<feature type="non-terminal residue" evidence="12">
    <location>
        <position position="1"/>
    </location>
</feature>
<dbReference type="GO" id="GO:0005576">
    <property type="term" value="C:extracellular region"/>
    <property type="evidence" value="ECO:0007669"/>
    <property type="project" value="UniProtKB-SubCell"/>
</dbReference>
<dbReference type="CDD" id="cd23545">
    <property type="entry name" value="TFP_LU_ECD_Ly6G5c"/>
    <property type="match status" value="1"/>
</dbReference>
<name>A0A643CAV0_BALPH</name>
<evidence type="ECO:0000256" key="8">
    <source>
        <dbReference type="ARBA" id="ARBA00023180"/>
    </source>
</evidence>
<keyword evidence="6" id="KW-0732">Signal</keyword>
<evidence type="ECO:0000256" key="3">
    <source>
        <dbReference type="ARBA" id="ARBA00011815"/>
    </source>
</evidence>
<feature type="transmembrane region" description="Helical" evidence="10">
    <location>
        <begin position="79"/>
        <end position="96"/>
    </location>
</feature>
<dbReference type="PANTHER" id="PTHR14909">
    <property type="entry name" value="LYMPHOCYTE ANTIGEN 6 COMPLEX LOCUS PROTEIN G5C"/>
    <property type="match status" value="1"/>
</dbReference>
<dbReference type="OrthoDB" id="9449163at2759"/>
<organism evidence="12 13">
    <name type="scientific">Balaenoptera physalus</name>
    <name type="common">Fin whale</name>
    <name type="synonym">Balaena physalus</name>
    <dbReference type="NCBI Taxonomy" id="9770"/>
    <lineage>
        <taxon>Eukaryota</taxon>
        <taxon>Metazoa</taxon>
        <taxon>Chordata</taxon>
        <taxon>Craniata</taxon>
        <taxon>Vertebrata</taxon>
        <taxon>Euteleostomi</taxon>
        <taxon>Mammalia</taxon>
        <taxon>Eutheria</taxon>
        <taxon>Laurasiatheria</taxon>
        <taxon>Artiodactyla</taxon>
        <taxon>Whippomorpha</taxon>
        <taxon>Cetacea</taxon>
        <taxon>Mysticeti</taxon>
        <taxon>Balaenopteridae</taxon>
        <taxon>Balaenoptera</taxon>
    </lineage>
</organism>
<comment type="subcellular location">
    <subcellularLocation>
        <location evidence="2">Secreted</location>
    </subcellularLocation>
</comment>
<comment type="function">
    <text evidence="1">May have a role in hematopoietic cell differentiation.</text>
</comment>